<reference evidence="2 3" key="1">
    <citation type="submission" date="2020-02" db="EMBL/GenBank/DDBJ databases">
        <authorList>
            <person name="Criscuolo A."/>
        </authorList>
    </citation>
    <scope>NUCLEOTIDE SEQUENCE [LARGE SCALE GENOMIC DNA]</scope>
    <source>
        <strain evidence="2">CECT7796</strain>
    </source>
</reference>
<sequence>MNTNHNRIKVADLEKNVPEKILTTNNDGELEFTDISTLKINSYNALDYNVEGKALDARQGKILKDLIDSINRLLVSDHVNLKNIQELADAIETIQNSLNNILVNDLTSGGSTKALTAEMGKNLQNNKVDKINGKSLLSDTEIARLGTLSNYEHPENHPATIILQDPNNRLVSDTEKAIWNAKQSSLGFTPENVSNKNSANGYAGLGVDGKLIASQLPSITVNDTFVIASQAAMLSLKAETGDIAVRTDLSKSFILKGLNSATLADWQELLTPTSAVTTVFGRNGAITSQTGDYSADQIAETTSRKFQSANQQLFNDATSSIQTQLNSKASATGSGASGTWPINVTGNANTTGGLAVHSSTNNEPNKIVRTDSNGYIQAGWINTISGDNGTNAISKIYASDDQYLRYYTPANFINTLGLATKSATIPSNIYNGTPVATYFITNGAVSGLKVKLPFASNSGKMVSFTVRLYQSYEAYDIQFSGYLYETINSWYSPKAVMICGTNPINVIMGTDSDGKAYVWLAGGNYSGAAVLDVVGGYNTADWNNGWAITNDSSVPNQTLNTTVYPAINTNSYKYYSAFSGIVSSGNGFQTANYATNLRNRIWSFGDADQYGLSYFQGTSGQYGTDSIGIHFGNATNAASKFIFASNGDLKTTGLTSSTAFGVTQTDGSGQGLSLYAGAVNGKPAYGLMFATTSNYGGYGAVNGDWATYLTMDGATNRGWIFRSINTNVASISATGAFTGSNFIGPLSGNASTSTLSSQLNWTNYGSGHTIFDASSSLSPSGTSVNNANSQIAWTATYPSLMGWNGSNTFGVRVDSSRISDRSTRANGNFYIDDNYGNGIVGVYSSTRYQGIYAMGDAYKLATDGSTTNDCYGLAWTHPNVGGQSKAGLSHQLLVMEAGTTKTAIGTGIWTSGSVTGSRFAAGFDAGVANSFSCDGWFRSGGSSGWYNSSYGGGIWMQNTTNVEIYGNKQLLVNNNITATGDVIAYYSDERLKTRKGNIINAIDKIKTLNGFYYKNNSLAKSFGYKCTDLQIGLSAQEVKEILPEVVTMAPFDREITENGTEISKSGENYLTVNYAKIVPLLVEAIKEQQSQIDFLLTKIGK</sequence>
<evidence type="ECO:0000259" key="1">
    <source>
        <dbReference type="PROSITE" id="PS51688"/>
    </source>
</evidence>
<dbReference type="Proteomes" id="UP000474567">
    <property type="component" value="Unassembled WGS sequence"/>
</dbReference>
<dbReference type="Pfam" id="PF13884">
    <property type="entry name" value="Peptidase_S74"/>
    <property type="match status" value="1"/>
</dbReference>
<dbReference type="InterPro" id="IPR030392">
    <property type="entry name" value="S74_ICA"/>
</dbReference>
<dbReference type="RefSeq" id="WP_173966486.1">
    <property type="nucleotide sequence ID" value="NZ_CADCST010000085.1"/>
</dbReference>
<name>A0ABN7ENE3_9FLAO</name>
<dbReference type="Pfam" id="PF22337">
    <property type="entry name" value="Phage_fiber_rpt"/>
    <property type="match status" value="1"/>
</dbReference>
<feature type="domain" description="Peptidase S74" evidence="1">
    <location>
        <begin position="987"/>
        <end position="1099"/>
    </location>
</feature>
<accession>A0ABN7ENE3</accession>
<protein>
    <recommendedName>
        <fullName evidence="1">Peptidase S74 domain-containing protein</fullName>
    </recommendedName>
</protein>
<comment type="caution">
    <text evidence="2">The sequence shown here is derived from an EMBL/GenBank/DDBJ whole genome shotgun (WGS) entry which is preliminary data.</text>
</comment>
<proteinExistence type="predicted"/>
<gene>
    <name evidence="2" type="ORF">FLACOL7796_02537</name>
</gene>
<dbReference type="EMBL" id="CADCST010000085">
    <property type="protein sequence ID" value="CAA9199032.1"/>
    <property type="molecule type" value="Genomic_DNA"/>
</dbReference>
<keyword evidence="3" id="KW-1185">Reference proteome</keyword>
<dbReference type="PROSITE" id="PS51688">
    <property type="entry name" value="ICA"/>
    <property type="match status" value="1"/>
</dbReference>
<evidence type="ECO:0000313" key="3">
    <source>
        <dbReference type="Proteomes" id="UP000474567"/>
    </source>
</evidence>
<organism evidence="2 3">
    <name type="scientific">Flavobacterium collinsii</name>
    <dbReference type="NCBI Taxonomy" id="1114861"/>
    <lineage>
        <taxon>Bacteria</taxon>
        <taxon>Pseudomonadati</taxon>
        <taxon>Bacteroidota</taxon>
        <taxon>Flavobacteriia</taxon>
        <taxon>Flavobacteriales</taxon>
        <taxon>Flavobacteriaceae</taxon>
        <taxon>Flavobacterium</taxon>
    </lineage>
</organism>
<evidence type="ECO:0000313" key="2">
    <source>
        <dbReference type="EMBL" id="CAA9199032.1"/>
    </source>
</evidence>
<dbReference type="InterPro" id="IPR054500">
    <property type="entry name" value="Phage_fiber_rpt"/>
</dbReference>